<evidence type="ECO:0000256" key="1">
    <source>
        <dbReference type="ARBA" id="ARBA00004123"/>
    </source>
</evidence>
<dbReference type="Pfam" id="PF23466">
    <property type="entry name" value="WWE_4"/>
    <property type="match status" value="1"/>
</dbReference>
<dbReference type="InterPro" id="IPR051712">
    <property type="entry name" value="ARTD-AVP"/>
</dbReference>
<keyword evidence="17" id="KW-1185">Reference proteome</keyword>
<keyword evidence="5 11" id="KW-0479">Metal-binding</keyword>
<dbReference type="STRING" id="48701.ENSPMEP00000011953"/>
<dbReference type="GO" id="GO:1990404">
    <property type="term" value="F:NAD+-protein mono-ADP-ribosyltransferase activity"/>
    <property type="evidence" value="ECO:0007669"/>
    <property type="project" value="TreeGrafter"/>
</dbReference>
<dbReference type="PROSITE" id="PS51059">
    <property type="entry name" value="PARP_CATALYTIC"/>
    <property type="match status" value="1"/>
</dbReference>
<dbReference type="OrthoDB" id="6133115at2759"/>
<dbReference type="RefSeq" id="XP_014844387.1">
    <property type="nucleotide sequence ID" value="XM_014988901.1"/>
</dbReference>
<feature type="zinc finger region" description="C3H1-type" evidence="11">
    <location>
        <begin position="179"/>
        <end position="201"/>
    </location>
</feature>
<reference evidence="16" key="2">
    <citation type="submission" date="2025-09" db="UniProtKB">
        <authorList>
            <consortium name="Ensembl"/>
        </authorList>
    </citation>
    <scope>IDENTIFICATION</scope>
</reference>
<feature type="domain" description="C3H1-type" evidence="13">
    <location>
        <begin position="96"/>
        <end position="118"/>
    </location>
</feature>
<dbReference type="Pfam" id="PF00642">
    <property type="entry name" value="zf-CCCH"/>
    <property type="match status" value="1"/>
</dbReference>
<feature type="zinc finger region" description="C3H1-type" evidence="11">
    <location>
        <begin position="96"/>
        <end position="118"/>
    </location>
</feature>
<dbReference type="InterPro" id="IPR000571">
    <property type="entry name" value="Znf_CCCH"/>
</dbReference>
<dbReference type="PROSITE" id="PS50918">
    <property type="entry name" value="WWE"/>
    <property type="match status" value="1"/>
</dbReference>
<feature type="region of interest" description="Disordered" evidence="12">
    <location>
        <begin position="256"/>
        <end position="281"/>
    </location>
</feature>
<dbReference type="SUPFAM" id="SSF117839">
    <property type="entry name" value="WWE domain"/>
    <property type="match status" value="1"/>
</dbReference>
<dbReference type="GeneID" id="106918860"/>
<evidence type="ECO:0000256" key="7">
    <source>
        <dbReference type="ARBA" id="ARBA00022771"/>
    </source>
</evidence>
<reference evidence="16" key="1">
    <citation type="submission" date="2025-08" db="UniProtKB">
        <authorList>
            <consortium name="Ensembl"/>
        </authorList>
    </citation>
    <scope>IDENTIFICATION</scope>
</reference>
<evidence type="ECO:0000313" key="16">
    <source>
        <dbReference type="Ensembl" id="ENSPMEP00000011953.1"/>
    </source>
</evidence>
<dbReference type="KEGG" id="pmei:106918860"/>
<dbReference type="Pfam" id="PF25261">
    <property type="entry name" value="zf-CCCH_PARP12"/>
    <property type="match status" value="1"/>
</dbReference>
<evidence type="ECO:0000256" key="2">
    <source>
        <dbReference type="ARBA" id="ARBA00004496"/>
    </source>
</evidence>
<dbReference type="GO" id="GO:0008270">
    <property type="term" value="F:zinc ion binding"/>
    <property type="evidence" value="ECO:0007669"/>
    <property type="project" value="UniProtKB-KW"/>
</dbReference>
<dbReference type="Pfam" id="PF00644">
    <property type="entry name" value="PARP"/>
    <property type="match status" value="1"/>
</dbReference>
<dbReference type="Gene3D" id="3.30.720.50">
    <property type="match status" value="1"/>
</dbReference>
<feature type="domain" description="C3H1-type" evidence="13">
    <location>
        <begin position="179"/>
        <end position="201"/>
    </location>
</feature>
<feature type="domain" description="PARP catalytic" evidence="15">
    <location>
        <begin position="508"/>
        <end position="701"/>
    </location>
</feature>
<evidence type="ECO:0000256" key="12">
    <source>
        <dbReference type="SAM" id="MobiDB-lite"/>
    </source>
</evidence>
<evidence type="ECO:0000259" key="13">
    <source>
        <dbReference type="PROSITE" id="PS50103"/>
    </source>
</evidence>
<evidence type="ECO:0000256" key="11">
    <source>
        <dbReference type="PROSITE-ProRule" id="PRU00723"/>
    </source>
</evidence>
<evidence type="ECO:0000256" key="5">
    <source>
        <dbReference type="ARBA" id="ARBA00022723"/>
    </source>
</evidence>
<dbReference type="InterPro" id="IPR012317">
    <property type="entry name" value="Poly(ADP-ribose)pol_cat_dom"/>
</dbReference>
<evidence type="ECO:0000256" key="10">
    <source>
        <dbReference type="ARBA" id="ARBA00024347"/>
    </source>
</evidence>
<evidence type="ECO:0008006" key="18">
    <source>
        <dbReference type="Google" id="ProtNLM"/>
    </source>
</evidence>
<dbReference type="Pfam" id="PF02825">
    <property type="entry name" value="WWE"/>
    <property type="match status" value="1"/>
</dbReference>
<keyword evidence="8 11" id="KW-0862">Zinc</keyword>
<dbReference type="InterPro" id="IPR056226">
    <property type="entry name" value="WH_PARP12"/>
</dbReference>
<dbReference type="GO" id="GO:0003950">
    <property type="term" value="F:NAD+ poly-ADP-ribosyltransferase activity"/>
    <property type="evidence" value="ECO:0007669"/>
    <property type="project" value="InterPro"/>
</dbReference>
<evidence type="ECO:0000256" key="4">
    <source>
        <dbReference type="ARBA" id="ARBA00022553"/>
    </source>
</evidence>
<dbReference type="InterPro" id="IPR004170">
    <property type="entry name" value="WWE_dom"/>
</dbReference>
<feature type="domain" description="WWE" evidence="14">
    <location>
        <begin position="390"/>
        <end position="479"/>
    </location>
</feature>
<accession>A0A3B3XAF1</accession>
<dbReference type="SUPFAM" id="SSF56399">
    <property type="entry name" value="ADP-ribosylation"/>
    <property type="match status" value="1"/>
</dbReference>
<keyword evidence="9" id="KW-0539">Nucleus</keyword>
<dbReference type="PANTHER" id="PTHR45740">
    <property type="entry name" value="POLY [ADP-RIBOSE] POLYMERASE"/>
    <property type="match status" value="1"/>
</dbReference>
<dbReference type="Proteomes" id="UP000261480">
    <property type="component" value="Unplaced"/>
</dbReference>
<dbReference type="InterPro" id="IPR037197">
    <property type="entry name" value="WWE_dom_sf"/>
</dbReference>
<evidence type="ECO:0000256" key="9">
    <source>
        <dbReference type="ARBA" id="ARBA00023242"/>
    </source>
</evidence>
<feature type="compositionally biased region" description="Polar residues" evidence="12">
    <location>
        <begin position="256"/>
        <end position="278"/>
    </location>
</feature>
<keyword evidence="7 11" id="KW-0863">Zinc-finger</keyword>
<dbReference type="InterPro" id="IPR057602">
    <property type="entry name" value="Zfn-CCCH_PARP12"/>
</dbReference>
<evidence type="ECO:0000256" key="3">
    <source>
        <dbReference type="ARBA" id="ARBA00022490"/>
    </source>
</evidence>
<keyword evidence="4" id="KW-0597">Phosphoprotein</keyword>
<feature type="compositionally biased region" description="Low complexity" evidence="12">
    <location>
        <begin position="494"/>
        <end position="503"/>
    </location>
</feature>
<dbReference type="PANTHER" id="PTHR45740:SF6">
    <property type="entry name" value="PROTEIN MONO-ADP-RIBOSYLTRANSFERASE PARP12"/>
    <property type="match status" value="1"/>
</dbReference>
<name>A0A3B3XAF1_9TELE</name>
<evidence type="ECO:0000256" key="6">
    <source>
        <dbReference type="ARBA" id="ARBA00022737"/>
    </source>
</evidence>
<protein>
    <recommendedName>
        <fullName evidence="18">Poly (ADP-ribose) polymerase family, member 12a</fullName>
    </recommendedName>
</protein>
<dbReference type="Pfam" id="PF24356">
    <property type="entry name" value="WHD_PARP12"/>
    <property type="match status" value="1"/>
</dbReference>
<evidence type="ECO:0000256" key="8">
    <source>
        <dbReference type="ARBA" id="ARBA00022833"/>
    </source>
</evidence>
<comment type="similarity">
    <text evidence="10">Belongs to the ARTD/PARP family.</text>
</comment>
<feature type="region of interest" description="Disordered" evidence="12">
    <location>
        <begin position="485"/>
        <end position="506"/>
    </location>
</feature>
<sequence length="701" mass="79811">MASTSNSKLVFKILCDNDGCLEVRQLNAKLAQNSFGVKLANLRSVLFDDGKIAIREGKQRVPGGNIRPDSLIVAKTSLRLCQKKAGECGQCDSLHLCRYFVCGGCTFGPKCKNPHSLASPHNADLLQRFGLQDLTEKQLFQLLLQNDPFLLPEVCPHYNKGDGPFGSCRFTTSCTKLHVCLHFLQGDCRYGSRCKRSHSVERGMKLFKGFSQENMQNLYKIYRNKFIITGQCGQHETPAAAGGPVFPEVTFSHQLSSHQPHQMSPRSPINSVSPSKPNSEGERNEICLFNIRKSCSFKEKCVRVHWNLPYKWEVLHRDGVTWKDLPLMEEIEKAYSDPTCNTSRDPLMPTLGILSSLKLGSASNIKQHVDFNTMTYEGSPVRRLSTASSVLHPPHFILTTQWIWYWKEDNGLWIEYGQGGGDTTVTSETLEKMYLADKDAEITFQAGKHQYTLHFKGAKGSQTMFQQNLKYKTKREIRRRPRFVSPQDVNDIKSGSSHSSSSSIAEHIPPHWDKKALPDLSYKLVLLSRIDPDYKIEEDFRRTMPCSRIESIQRIQNPSLWKVFQWQKDQMQKRNGGKRVDEKLLFHGTEESLVDAICDQNFDWRMCGVHGTAYGRGSYFARDASYSDKYSRTRGSLNKIMFVARVLVGEYTKGSSSYVRPPSKAGSKALYDSCVDSERNPSIFVIFEKQQIYPEYLIKYR</sequence>
<evidence type="ECO:0000313" key="17">
    <source>
        <dbReference type="Proteomes" id="UP000261480"/>
    </source>
</evidence>
<dbReference type="PROSITE" id="PS50103">
    <property type="entry name" value="ZF_C3H1"/>
    <property type="match status" value="2"/>
</dbReference>
<dbReference type="GO" id="GO:0005737">
    <property type="term" value="C:cytoplasm"/>
    <property type="evidence" value="ECO:0007669"/>
    <property type="project" value="UniProtKB-SubCell"/>
</dbReference>
<keyword evidence="6" id="KW-0677">Repeat</keyword>
<dbReference type="GO" id="GO:0005634">
    <property type="term" value="C:nucleus"/>
    <property type="evidence" value="ECO:0007669"/>
    <property type="project" value="UniProtKB-SubCell"/>
</dbReference>
<dbReference type="CDD" id="cd01439">
    <property type="entry name" value="TCCD_inducible_PARP_like"/>
    <property type="match status" value="1"/>
</dbReference>
<organism evidence="16 17">
    <name type="scientific">Poecilia mexicana</name>
    <dbReference type="NCBI Taxonomy" id="48701"/>
    <lineage>
        <taxon>Eukaryota</taxon>
        <taxon>Metazoa</taxon>
        <taxon>Chordata</taxon>
        <taxon>Craniata</taxon>
        <taxon>Vertebrata</taxon>
        <taxon>Euteleostomi</taxon>
        <taxon>Actinopterygii</taxon>
        <taxon>Neopterygii</taxon>
        <taxon>Teleostei</taxon>
        <taxon>Neoteleostei</taxon>
        <taxon>Acanthomorphata</taxon>
        <taxon>Ovalentaria</taxon>
        <taxon>Atherinomorphae</taxon>
        <taxon>Cyprinodontiformes</taxon>
        <taxon>Poeciliidae</taxon>
        <taxon>Poeciliinae</taxon>
        <taxon>Poecilia</taxon>
    </lineage>
</organism>
<evidence type="ECO:0000259" key="15">
    <source>
        <dbReference type="PROSITE" id="PS51059"/>
    </source>
</evidence>
<dbReference type="SMART" id="SM00356">
    <property type="entry name" value="ZnF_C3H1"/>
    <property type="match status" value="3"/>
</dbReference>
<dbReference type="AlphaFoldDB" id="A0A3B3XAF1"/>
<dbReference type="Gene3D" id="3.90.228.10">
    <property type="match status" value="1"/>
</dbReference>
<proteinExistence type="inferred from homology"/>
<evidence type="ECO:0000259" key="14">
    <source>
        <dbReference type="PROSITE" id="PS50918"/>
    </source>
</evidence>
<comment type="subcellular location">
    <subcellularLocation>
        <location evidence="2">Cytoplasm</location>
    </subcellularLocation>
    <subcellularLocation>
        <location evidence="1">Nucleus</location>
    </subcellularLocation>
</comment>
<dbReference type="Ensembl" id="ENSPMET00000031603.1">
    <property type="protein sequence ID" value="ENSPMEP00000011953.1"/>
    <property type="gene ID" value="ENSPMEG00000014083.1"/>
</dbReference>
<keyword evidence="3" id="KW-0963">Cytoplasm</keyword>